<organism evidence="1 2">
    <name type="scientific">Archangium gephyra</name>
    <dbReference type="NCBI Taxonomy" id="48"/>
    <lineage>
        <taxon>Bacteria</taxon>
        <taxon>Pseudomonadati</taxon>
        <taxon>Myxococcota</taxon>
        <taxon>Myxococcia</taxon>
        <taxon>Myxococcales</taxon>
        <taxon>Cystobacterineae</taxon>
        <taxon>Archangiaceae</taxon>
        <taxon>Archangium</taxon>
    </lineage>
</organism>
<proteinExistence type="predicted"/>
<dbReference type="EMBL" id="QFQP01000034">
    <property type="protein sequence ID" value="PZR07098.1"/>
    <property type="molecule type" value="Genomic_DNA"/>
</dbReference>
<comment type="caution">
    <text evidence="1">The sequence shown here is derived from an EMBL/GenBank/DDBJ whole genome shotgun (WGS) entry which is preliminary data.</text>
</comment>
<evidence type="ECO:0000313" key="1">
    <source>
        <dbReference type="EMBL" id="PZR07098.1"/>
    </source>
</evidence>
<name>A0A2W5UE11_9BACT</name>
<reference evidence="1 2" key="1">
    <citation type="submission" date="2017-08" db="EMBL/GenBank/DDBJ databases">
        <title>Infants hospitalized years apart are colonized by the same room-sourced microbial strains.</title>
        <authorList>
            <person name="Brooks B."/>
            <person name="Olm M.R."/>
            <person name="Firek B.A."/>
            <person name="Baker R."/>
            <person name="Thomas B.C."/>
            <person name="Morowitz M.J."/>
            <person name="Banfield J.F."/>
        </authorList>
    </citation>
    <scope>NUCLEOTIDE SEQUENCE [LARGE SCALE GENOMIC DNA]</scope>
    <source>
        <strain evidence="1">S2_003_000_R2_14</strain>
    </source>
</reference>
<gene>
    <name evidence="1" type="ORF">DI536_29005</name>
</gene>
<sequence length="149" mass="16679">MTERGVRRLIPDMHKLSSVLVVSLIALSVFAACGPREPYVPQPREMTARIENDYAESLFSLTVRVGGDDAGVVLFTDERIAANRSATATFQATTGDEVTFDFSAVSLGRVQRFPNITMTPVPERQDTMEITYDFDLATADFVIYRKWSY</sequence>
<dbReference type="AlphaFoldDB" id="A0A2W5UE11"/>
<dbReference type="PROSITE" id="PS51257">
    <property type="entry name" value="PROKAR_LIPOPROTEIN"/>
    <property type="match status" value="1"/>
</dbReference>
<evidence type="ECO:0000313" key="2">
    <source>
        <dbReference type="Proteomes" id="UP000249061"/>
    </source>
</evidence>
<dbReference type="Proteomes" id="UP000249061">
    <property type="component" value="Unassembled WGS sequence"/>
</dbReference>
<protein>
    <recommendedName>
        <fullName evidence="3">Lipoprotein</fullName>
    </recommendedName>
</protein>
<accession>A0A2W5UE11</accession>
<evidence type="ECO:0008006" key="3">
    <source>
        <dbReference type="Google" id="ProtNLM"/>
    </source>
</evidence>